<sequence>MALLTVLTGLLLLSGRRGPGRLLRPPVRVVGLLGMLLRGLLPAVRRGSVCLVLVRLLLPVALLRRLRLAVRAAVTAVRLRGRCPVRVAGPP</sequence>
<dbReference type="GeneID" id="95622420"/>
<dbReference type="RefSeq" id="WP_125045622.1">
    <property type="nucleotide sequence ID" value="NZ_BHZC01000001.1"/>
</dbReference>
<organism evidence="1 2">
    <name type="scientific">Streptomyces chrestomyceticus JCM 4735</name>
    <dbReference type="NCBI Taxonomy" id="1306181"/>
    <lineage>
        <taxon>Bacteria</taxon>
        <taxon>Bacillati</taxon>
        <taxon>Actinomycetota</taxon>
        <taxon>Actinomycetes</taxon>
        <taxon>Kitasatosporales</taxon>
        <taxon>Streptomycetaceae</taxon>
        <taxon>Streptomyces</taxon>
    </lineage>
</organism>
<reference evidence="1 2" key="1">
    <citation type="submission" date="2018-11" db="EMBL/GenBank/DDBJ databases">
        <title>Whole genome sequence of Streptomyces chrestomyceticus NBRC 13444(T).</title>
        <authorList>
            <person name="Komaki H."/>
            <person name="Tamura T."/>
        </authorList>
    </citation>
    <scope>NUCLEOTIDE SEQUENCE [LARGE SCALE GENOMIC DNA]</scope>
    <source>
        <strain evidence="1 2">NBRC 13444</strain>
    </source>
</reference>
<evidence type="ECO:0000313" key="2">
    <source>
        <dbReference type="Proteomes" id="UP000287830"/>
    </source>
</evidence>
<dbReference type="AlphaFoldDB" id="A0A7U9PWX4"/>
<gene>
    <name evidence="1" type="ORF">OEIGOIKO_03514</name>
</gene>
<accession>A0A7U9PWX4</accession>
<name>A0A7U9PWX4_9ACTN</name>
<evidence type="ECO:0000313" key="1">
    <source>
        <dbReference type="EMBL" id="GCD35767.1"/>
    </source>
</evidence>
<protein>
    <submittedName>
        <fullName evidence="1">Uncharacterized protein</fullName>
    </submittedName>
</protein>
<proteinExistence type="predicted"/>
<dbReference type="EMBL" id="BHZC01000001">
    <property type="protein sequence ID" value="GCD35767.1"/>
    <property type="molecule type" value="Genomic_DNA"/>
</dbReference>
<dbReference type="Proteomes" id="UP000287830">
    <property type="component" value="Unassembled WGS sequence"/>
</dbReference>
<comment type="caution">
    <text evidence="1">The sequence shown here is derived from an EMBL/GenBank/DDBJ whole genome shotgun (WGS) entry which is preliminary data.</text>
</comment>